<name>A0A6J6JCF1_9ZZZZ</name>
<evidence type="ECO:0000256" key="1">
    <source>
        <dbReference type="ARBA" id="ARBA00022801"/>
    </source>
</evidence>
<organism evidence="2">
    <name type="scientific">freshwater metagenome</name>
    <dbReference type="NCBI Taxonomy" id="449393"/>
    <lineage>
        <taxon>unclassified sequences</taxon>
        <taxon>metagenomes</taxon>
        <taxon>ecological metagenomes</taxon>
    </lineage>
</organism>
<sequence>MMTLGSLVLMRHAKSAYPLGVHDHDRPLNERGQRDARAAGVWLDQHRHIWRDQIPKVLVSTALRAQQTWALVNEHFDVPHQNESKIYEATISTLIDLVDQDISSGQDVFIVGHNPGLEHLALFISQKHVTPERNIAAEKFPTSGIAVVEILDTHWSDTSARLTSFVAPRG</sequence>
<proteinExistence type="predicted"/>
<gene>
    <name evidence="2" type="ORF">UFOPK1908_01663</name>
</gene>
<dbReference type="SMART" id="SM00855">
    <property type="entry name" value="PGAM"/>
    <property type="match status" value="1"/>
</dbReference>
<dbReference type="SUPFAM" id="SSF53254">
    <property type="entry name" value="Phosphoglycerate mutase-like"/>
    <property type="match status" value="1"/>
</dbReference>
<dbReference type="CDD" id="cd07067">
    <property type="entry name" value="HP_PGM_like"/>
    <property type="match status" value="1"/>
</dbReference>
<reference evidence="2" key="1">
    <citation type="submission" date="2020-05" db="EMBL/GenBank/DDBJ databases">
        <authorList>
            <person name="Chiriac C."/>
            <person name="Salcher M."/>
            <person name="Ghai R."/>
            <person name="Kavagutti S V."/>
        </authorList>
    </citation>
    <scope>NUCLEOTIDE SEQUENCE</scope>
</reference>
<evidence type="ECO:0000313" key="2">
    <source>
        <dbReference type="EMBL" id="CAB4634338.1"/>
    </source>
</evidence>
<dbReference type="Pfam" id="PF00300">
    <property type="entry name" value="His_Phos_1"/>
    <property type="match status" value="1"/>
</dbReference>
<dbReference type="EMBL" id="CAEZVB010000154">
    <property type="protein sequence ID" value="CAB4634338.1"/>
    <property type="molecule type" value="Genomic_DNA"/>
</dbReference>
<dbReference type="PANTHER" id="PTHR20935:SF1">
    <property type="entry name" value="SLL1549 PROTEIN"/>
    <property type="match status" value="1"/>
</dbReference>
<dbReference type="Gene3D" id="3.40.50.1240">
    <property type="entry name" value="Phosphoglycerate mutase-like"/>
    <property type="match status" value="1"/>
</dbReference>
<keyword evidence="1" id="KW-0378">Hydrolase</keyword>
<dbReference type="InterPro" id="IPR013078">
    <property type="entry name" value="His_Pase_superF_clade-1"/>
</dbReference>
<dbReference type="InterPro" id="IPR029033">
    <property type="entry name" value="His_PPase_superfam"/>
</dbReference>
<protein>
    <submittedName>
        <fullName evidence="2">Unannotated protein</fullName>
    </submittedName>
</protein>
<dbReference type="AlphaFoldDB" id="A0A6J6JCF1"/>
<dbReference type="PANTHER" id="PTHR20935">
    <property type="entry name" value="PHOSPHOGLYCERATE MUTASE-RELATED"/>
    <property type="match status" value="1"/>
</dbReference>
<dbReference type="InterPro" id="IPR051021">
    <property type="entry name" value="Mito_Ser/Thr_phosphatase"/>
</dbReference>
<accession>A0A6J6JCF1</accession>
<dbReference type="GO" id="GO:0016787">
    <property type="term" value="F:hydrolase activity"/>
    <property type="evidence" value="ECO:0007669"/>
    <property type="project" value="UniProtKB-KW"/>
</dbReference>